<evidence type="ECO:0000313" key="1">
    <source>
        <dbReference type="EMBL" id="KAK3788011.1"/>
    </source>
</evidence>
<protein>
    <submittedName>
        <fullName evidence="1">Uncharacterized protein</fullName>
    </submittedName>
</protein>
<proteinExistence type="predicted"/>
<dbReference type="EMBL" id="JAWDGP010001807">
    <property type="protein sequence ID" value="KAK3788011.1"/>
    <property type="molecule type" value="Genomic_DNA"/>
</dbReference>
<organism evidence="1 2">
    <name type="scientific">Elysia crispata</name>
    <name type="common">lettuce slug</name>
    <dbReference type="NCBI Taxonomy" id="231223"/>
    <lineage>
        <taxon>Eukaryota</taxon>
        <taxon>Metazoa</taxon>
        <taxon>Spiralia</taxon>
        <taxon>Lophotrochozoa</taxon>
        <taxon>Mollusca</taxon>
        <taxon>Gastropoda</taxon>
        <taxon>Heterobranchia</taxon>
        <taxon>Euthyneura</taxon>
        <taxon>Panpulmonata</taxon>
        <taxon>Sacoglossa</taxon>
        <taxon>Placobranchoidea</taxon>
        <taxon>Plakobranchidae</taxon>
        <taxon>Elysia</taxon>
    </lineage>
</organism>
<name>A0AAE1DYT0_9GAST</name>
<accession>A0AAE1DYT0</accession>
<reference evidence="1" key="1">
    <citation type="journal article" date="2023" name="G3 (Bethesda)">
        <title>A reference genome for the long-term kleptoplast-retaining sea slug Elysia crispata morphotype clarki.</title>
        <authorList>
            <person name="Eastman K.E."/>
            <person name="Pendleton A.L."/>
            <person name="Shaikh M.A."/>
            <person name="Suttiyut T."/>
            <person name="Ogas R."/>
            <person name="Tomko P."/>
            <person name="Gavelis G."/>
            <person name="Widhalm J.R."/>
            <person name="Wisecaver J.H."/>
        </authorList>
    </citation>
    <scope>NUCLEOTIDE SEQUENCE</scope>
    <source>
        <strain evidence="1">ECLA1</strain>
    </source>
</reference>
<evidence type="ECO:0000313" key="2">
    <source>
        <dbReference type="Proteomes" id="UP001283361"/>
    </source>
</evidence>
<comment type="caution">
    <text evidence="1">The sequence shown here is derived from an EMBL/GenBank/DDBJ whole genome shotgun (WGS) entry which is preliminary data.</text>
</comment>
<gene>
    <name evidence="1" type="ORF">RRG08_042299</name>
</gene>
<dbReference type="AlphaFoldDB" id="A0AAE1DYT0"/>
<sequence>MKKKISYPGEGFNEKTLGLNPDWVYVTAAKTSEIKETLCHELLHHGLGYVKHHTRTHNHLSIFIQHIRNE</sequence>
<keyword evidence="2" id="KW-1185">Reference proteome</keyword>
<dbReference type="Proteomes" id="UP001283361">
    <property type="component" value="Unassembled WGS sequence"/>
</dbReference>